<dbReference type="KEGG" id="snh:120058700"/>
<reference evidence="5" key="1">
    <citation type="submission" date="2025-08" db="UniProtKB">
        <authorList>
            <consortium name="RefSeq"/>
        </authorList>
    </citation>
    <scope>IDENTIFICATION</scope>
    <source>
        <tissue evidence="5">White muscle</tissue>
    </source>
</reference>
<dbReference type="AlphaFoldDB" id="A0A8U1BW31"/>
<dbReference type="Gene3D" id="2.60.200.20">
    <property type="match status" value="1"/>
</dbReference>
<dbReference type="PROSITE" id="PS50006">
    <property type="entry name" value="FHA_DOMAIN"/>
    <property type="match status" value="1"/>
</dbReference>
<dbReference type="GeneID" id="120058700"/>
<feature type="domain" description="FHA" evidence="3">
    <location>
        <begin position="19"/>
        <end position="70"/>
    </location>
</feature>
<evidence type="ECO:0000256" key="1">
    <source>
        <dbReference type="SAM" id="Coils"/>
    </source>
</evidence>
<feature type="coiled-coil region" evidence="1">
    <location>
        <begin position="435"/>
        <end position="476"/>
    </location>
</feature>
<organism evidence="4 5">
    <name type="scientific">Salvelinus namaycush</name>
    <name type="common">Lake trout</name>
    <name type="synonym">Salmo namaycush</name>
    <dbReference type="NCBI Taxonomy" id="8040"/>
    <lineage>
        <taxon>Eukaryota</taxon>
        <taxon>Metazoa</taxon>
        <taxon>Chordata</taxon>
        <taxon>Craniata</taxon>
        <taxon>Vertebrata</taxon>
        <taxon>Euteleostomi</taxon>
        <taxon>Actinopterygii</taxon>
        <taxon>Neopterygii</taxon>
        <taxon>Teleostei</taxon>
        <taxon>Protacanthopterygii</taxon>
        <taxon>Salmoniformes</taxon>
        <taxon>Salmonidae</taxon>
        <taxon>Salmoninae</taxon>
        <taxon>Salvelinus</taxon>
    </lineage>
</organism>
<proteinExistence type="predicted"/>
<dbReference type="SUPFAM" id="SSF49879">
    <property type="entry name" value="SMAD/FHA domain"/>
    <property type="match status" value="1"/>
</dbReference>
<dbReference type="InterPro" id="IPR000253">
    <property type="entry name" value="FHA_dom"/>
</dbReference>
<feature type="coiled-coil region" evidence="1">
    <location>
        <begin position="552"/>
        <end position="770"/>
    </location>
</feature>
<keyword evidence="1" id="KW-0175">Coiled coil</keyword>
<feature type="coiled-coil region" evidence="1">
    <location>
        <begin position="346"/>
        <end position="394"/>
    </location>
</feature>
<dbReference type="Proteomes" id="UP000808372">
    <property type="component" value="Chromosome 14"/>
</dbReference>
<dbReference type="RefSeq" id="XP_038863373.1">
    <property type="nucleotide sequence ID" value="XM_039007445.1"/>
</dbReference>
<feature type="coiled-coil region" evidence="1">
    <location>
        <begin position="208"/>
        <end position="263"/>
    </location>
</feature>
<evidence type="ECO:0000256" key="2">
    <source>
        <dbReference type="SAM" id="MobiDB-lite"/>
    </source>
</evidence>
<dbReference type="PANTHER" id="PTHR18853:SF10">
    <property type="entry name" value="FHA DOMAIN-CONTAINING PROTEIN"/>
    <property type="match status" value="1"/>
</dbReference>
<dbReference type="InterPro" id="IPR008984">
    <property type="entry name" value="SMAD_FHA_dom_sf"/>
</dbReference>
<gene>
    <name evidence="5" type="primary">fhad1</name>
</gene>
<evidence type="ECO:0000313" key="5">
    <source>
        <dbReference type="RefSeq" id="XP_038863373.1"/>
    </source>
</evidence>
<dbReference type="CDD" id="cd22700">
    <property type="entry name" value="FHA_FHAD1"/>
    <property type="match status" value="1"/>
</dbReference>
<feature type="region of interest" description="Disordered" evidence="2">
    <location>
        <begin position="1059"/>
        <end position="1084"/>
    </location>
</feature>
<dbReference type="CTD" id="114827"/>
<dbReference type="Pfam" id="PF00498">
    <property type="entry name" value="FHA"/>
    <property type="match status" value="1"/>
</dbReference>
<accession>A0A8U1BW31</accession>
<sequence>MKGYLKTTGWVFKLQAETTTVGTHRDCDLCLQNGGVEEHHALIEWSKSEPCFVLSDLNSAHGTYVNDCRIHNAAVHLTPGDELHFGYGGSTYQLAVDGNTSAPVAWVWGRSSVTPHPPSRARPASAGTKRTGQSIPSEQQGTTSRRPGSWTGHTGSGPPQRTGAVASESSQTMQHLLQEKEERLLRLGDEISRLAVFESESQRKDRVIAGLRDEMSALRHQLTQSQQTDQEIKHRLLSLERDINDKREQIERMKEQMVELQRGSSEVFRHSVTERDLKIYNLRGQMERLKRESSTASGLVRSLQRDLSSREKQALKLVSEVDRLRQDIRHKDIQLGATATKFSKMSKKHQEELLNHENEVMTLKKSVERLEVTLRDKQRLLEHQTTERDLLKNRLEKKIGEQASMFAESEAERLTQQKKRKAELDLVQSQVLEQVAELLGERESLMSKIEELEGQLKELMTEQEGAAEDTERLKSRLETCQSQLQEACLANALEKAMTSLQEESVSPALAWVKASVLSIMATQLPLLQSATQALLEAGIDASHPTEGVLSGIRTLVNEHQGYKVELQRLKIDLEELQEREAKSRELQELLSITREELVQQRQQMTVAQHEEETRKKELEELKGELEALRQAQTKLQQEAQTQEAEWCTRLEEAGRREEEWQDKMKEILEEEKERYRVWEAEYREQVRQHAHTIVALEQRWVQSRQRTQEVEEEREALIGQLRALEGNLESSRPVMSTSPLETHTKQASEVAALEGNITSLRADLAQSQLETCSQGDLIVALSRDLAAANARITDMTGELSEQQKLQLEQLKALVVDQRVQLSILTQKLMLMSQLVEQKGEELEKVRDELRLCQVDLEKSLRAEREMKEQRTNPEQTQPVHYSVVTCIPPHTKEMATVTAPGEYAKQGSKSRGYRHKEVIQHQREALSEMRARIGALEQTWPLKRFTQQGAPKKQAGSEASKLSTPRSAVSGWPLPGAFGEETLERTARLDLSDALDLSERTYLDLARALCDALELSEGQLQGCVSLQHLPQEERASLASLRHADLELLRSCMARQHSQAQRSETLLQQQHREMTTLRESQAAGQQLQSRLDMLRTELETESQESSLLREALLHTQSRLEHEIDVNTRAVKSRKAVSVEKVQRRSGKTASHSCVRTEAGDKATAKTSSLLERLKKREYEVETLKRQLGKKEFGKMASKLELAIVQQHPQQAPPLTEPS</sequence>
<feature type="region of interest" description="Disordered" evidence="2">
    <location>
        <begin position="111"/>
        <end position="173"/>
    </location>
</feature>
<dbReference type="SMART" id="SM00240">
    <property type="entry name" value="FHA"/>
    <property type="match status" value="1"/>
</dbReference>
<protein>
    <submittedName>
        <fullName evidence="5">Forkhead-associated domain-containing protein 1</fullName>
    </submittedName>
</protein>
<feature type="compositionally biased region" description="Polar residues" evidence="2">
    <location>
        <begin position="128"/>
        <end position="159"/>
    </location>
</feature>
<feature type="region of interest" description="Disordered" evidence="2">
    <location>
        <begin position="944"/>
        <end position="975"/>
    </location>
</feature>
<dbReference type="InterPro" id="IPR052642">
    <property type="entry name" value="CC-FHA_domain"/>
</dbReference>
<evidence type="ECO:0000313" key="4">
    <source>
        <dbReference type="Proteomes" id="UP000808372"/>
    </source>
</evidence>
<name>A0A8U1BW31_SALNM</name>
<evidence type="ECO:0000259" key="3">
    <source>
        <dbReference type="PROSITE" id="PS50006"/>
    </source>
</evidence>
<feature type="region of interest" description="Disordered" evidence="2">
    <location>
        <begin position="1138"/>
        <end position="1159"/>
    </location>
</feature>
<feature type="compositionally biased region" description="Polar residues" evidence="2">
    <location>
        <begin position="1059"/>
        <end position="1068"/>
    </location>
</feature>
<keyword evidence="4" id="KW-1185">Reference proteome</keyword>
<dbReference type="PANTHER" id="PTHR18853">
    <property type="entry name" value="FORKHEAD-ASSOCIATED DOMAIN-CONTAINING PROTEIN 1-RELATED"/>
    <property type="match status" value="1"/>
</dbReference>